<dbReference type="EMBL" id="CP053096">
    <property type="protein sequence ID" value="QJR43761.1"/>
    <property type="molecule type" value="Genomic_DNA"/>
</dbReference>
<dbReference type="Proteomes" id="UP000500686">
    <property type="component" value="Chromosome"/>
</dbReference>
<keyword evidence="2" id="KW-1185">Reference proteome</keyword>
<sequence>MKYKLLLKFLSVPITSTLCLSAISCKDDSAKIKESFNKYRTSLENVYKNNDKFSRYILSNENKDLNAMLIDNLFLNDLIILKNEIGQSRDNDNKFNNLLNRSEVLINVIEQNNTRSEFNQEKSKFDEIVDNIKNNSQQYNNVINSVILNLLTSITQYFNDIEKLNSSSFLNFINQRLKVLCQYTQSQELNKIVSSFNNYDELSKQYNYYKKEILQNLNDKFNSHFIFKDNFEHLCEFSEKYNNLNKYGSDIYKNIQFNLPYIAFKYFFIKNSNEFSYLNNSKKWTKEETRKLINKLTRIIENSYYSKYDYLAKVHYEFKNFVFFIDRIGPQDYTNIKKLGLLDTMKQWTTNFDKTEDSFLVWFNKLEKKETISYKENFKSDLTYEMTLDNKKIIFRNTFESASKNYSSW</sequence>
<evidence type="ECO:0000313" key="2">
    <source>
        <dbReference type="Proteomes" id="UP000500686"/>
    </source>
</evidence>
<reference evidence="1 2" key="1">
    <citation type="submission" date="2020-05" db="EMBL/GenBank/DDBJ databases">
        <title>Novel Mycoplasma species detected in Mirounga angustirostris (northern elephant seal) from the USA.</title>
        <authorList>
            <person name="Volokhov D.V."/>
        </authorList>
    </citation>
    <scope>NUCLEOTIDE SEQUENCE [LARGE SCALE GENOMIC DNA]</scope>
    <source>
        <strain evidence="1 2">Mirounga ES2806-GEN</strain>
    </source>
</reference>
<dbReference type="RefSeq" id="WP_171111857.1">
    <property type="nucleotide sequence ID" value="NZ_CP053096.1"/>
</dbReference>
<protein>
    <submittedName>
        <fullName evidence="1">Uncharacterized protein</fullName>
    </submittedName>
</protein>
<dbReference type="AlphaFoldDB" id="A0A6M4JGE7"/>
<accession>A0A6M4JGE7</accession>
<dbReference type="KEGG" id="mmir:HLA87_03160"/>
<name>A0A6M4JGE7_9MOLU</name>
<gene>
    <name evidence="1" type="ORF">HLA87_03160</name>
</gene>
<proteinExistence type="predicted"/>
<dbReference type="PROSITE" id="PS51257">
    <property type="entry name" value="PROKAR_LIPOPROTEIN"/>
    <property type="match status" value="1"/>
</dbReference>
<evidence type="ECO:0000313" key="1">
    <source>
        <dbReference type="EMBL" id="QJR43761.1"/>
    </source>
</evidence>
<organism evidence="1 2">
    <name type="scientific">Mycoplasma miroungigenitalium</name>
    <dbReference type="NCBI Taxonomy" id="754515"/>
    <lineage>
        <taxon>Bacteria</taxon>
        <taxon>Bacillati</taxon>
        <taxon>Mycoplasmatota</taxon>
        <taxon>Mollicutes</taxon>
        <taxon>Mycoplasmataceae</taxon>
        <taxon>Mycoplasma</taxon>
    </lineage>
</organism>